<feature type="transmembrane region" description="Helical" evidence="7">
    <location>
        <begin position="112"/>
        <end position="134"/>
    </location>
</feature>
<dbReference type="InterPro" id="IPR035906">
    <property type="entry name" value="MetI-like_sf"/>
</dbReference>
<evidence type="ECO:0000256" key="2">
    <source>
        <dbReference type="ARBA" id="ARBA00022448"/>
    </source>
</evidence>
<dbReference type="Pfam" id="PF00528">
    <property type="entry name" value="BPD_transp_1"/>
    <property type="match status" value="1"/>
</dbReference>
<evidence type="ECO:0000256" key="3">
    <source>
        <dbReference type="ARBA" id="ARBA00022475"/>
    </source>
</evidence>
<evidence type="ECO:0000256" key="1">
    <source>
        <dbReference type="ARBA" id="ARBA00004651"/>
    </source>
</evidence>
<dbReference type="PROSITE" id="PS50928">
    <property type="entry name" value="ABC_TM1"/>
    <property type="match status" value="1"/>
</dbReference>
<dbReference type="CDD" id="cd06261">
    <property type="entry name" value="TM_PBP2"/>
    <property type="match status" value="1"/>
</dbReference>
<sequence length="312" mass="34121">MTVRATVLYDAPGPVGRRTNTLLSLVALIVLLAALGWVGWTLHSRGQLDAVKWEPFLQPQTWTTYLLPGLWGTLTAAFASILLAIVAGVLLGLGRLSESRPLSWLCGVIVEFFRAIPVLLLMIFTYQLFAVYGIVPPQQLAFAAVVVSLTLYNGSVIAEVLRAGIKSLPKGQTEAARALGLSHRQTMWKVLLPQATAAMLPALISQMVIALKDSALGYQIGYVEIVRSGVQASSVYQNYLASLIVVAIIMILLNWGLTALAERVERQLRAGRARRNIFAHVPEQPDQGIDTKDNANVDWRAPGYREIRNPAE</sequence>
<dbReference type="RefSeq" id="WP_020934970.1">
    <property type="nucleotide sequence ID" value="NC_021915.1"/>
</dbReference>
<keyword evidence="10" id="KW-1185">Reference proteome</keyword>
<gene>
    <name evidence="9" type="ORF">B841_07820</name>
</gene>
<dbReference type="EMBL" id="CP003924">
    <property type="protein sequence ID" value="AGS35037.1"/>
    <property type="molecule type" value="Genomic_DNA"/>
</dbReference>
<dbReference type="NCBIfam" id="TIGR01726">
    <property type="entry name" value="HEQRo_perm_3TM"/>
    <property type="match status" value="1"/>
</dbReference>
<dbReference type="GO" id="GO:0043190">
    <property type="term" value="C:ATP-binding cassette (ABC) transporter complex"/>
    <property type="evidence" value="ECO:0007669"/>
    <property type="project" value="InterPro"/>
</dbReference>
<evidence type="ECO:0000313" key="9">
    <source>
        <dbReference type="EMBL" id="AGS35037.1"/>
    </source>
</evidence>
<feature type="transmembrane region" description="Helical" evidence="7">
    <location>
        <begin position="239"/>
        <end position="260"/>
    </location>
</feature>
<dbReference type="KEGG" id="cmd:B841_07820"/>
<feature type="transmembrane region" description="Helical" evidence="7">
    <location>
        <begin position="190"/>
        <end position="211"/>
    </location>
</feature>
<feature type="domain" description="ABC transmembrane type-1" evidence="8">
    <location>
        <begin position="70"/>
        <end position="261"/>
    </location>
</feature>
<evidence type="ECO:0000256" key="5">
    <source>
        <dbReference type="ARBA" id="ARBA00022989"/>
    </source>
</evidence>
<dbReference type="STRING" id="1224163.B841_07820"/>
<dbReference type="GO" id="GO:0006865">
    <property type="term" value="P:amino acid transport"/>
    <property type="evidence" value="ECO:0007669"/>
    <property type="project" value="TreeGrafter"/>
</dbReference>
<dbReference type="InterPro" id="IPR043429">
    <property type="entry name" value="ArtM/GltK/GlnP/TcyL/YhdX-like"/>
</dbReference>
<keyword evidence="4 7" id="KW-0812">Transmembrane</keyword>
<evidence type="ECO:0000256" key="6">
    <source>
        <dbReference type="ARBA" id="ARBA00023136"/>
    </source>
</evidence>
<evidence type="ECO:0000256" key="4">
    <source>
        <dbReference type="ARBA" id="ARBA00022692"/>
    </source>
</evidence>
<dbReference type="PANTHER" id="PTHR30614">
    <property type="entry name" value="MEMBRANE COMPONENT OF AMINO ACID ABC TRANSPORTER"/>
    <property type="match status" value="1"/>
</dbReference>
<dbReference type="HOGENOM" id="CLU_019602_1_3_11"/>
<evidence type="ECO:0000313" key="10">
    <source>
        <dbReference type="Proteomes" id="UP000015388"/>
    </source>
</evidence>
<dbReference type="AlphaFoldDB" id="S5SVI3"/>
<dbReference type="PANTHER" id="PTHR30614:SF21">
    <property type="entry name" value="AMINO ACID ABC TRANSPORTER PERMEASE"/>
    <property type="match status" value="1"/>
</dbReference>
<dbReference type="PATRIC" id="fig|1224163.3.peg.1569"/>
<keyword evidence="2 7" id="KW-0813">Transport</keyword>
<dbReference type="GO" id="GO:0022857">
    <property type="term" value="F:transmembrane transporter activity"/>
    <property type="evidence" value="ECO:0007669"/>
    <property type="project" value="InterPro"/>
</dbReference>
<proteinExistence type="inferred from homology"/>
<comment type="similarity">
    <text evidence="7">Belongs to the binding-protein-dependent transport system permease family.</text>
</comment>
<evidence type="ECO:0000256" key="7">
    <source>
        <dbReference type="RuleBase" id="RU363032"/>
    </source>
</evidence>
<dbReference type="Gene3D" id="1.10.3720.10">
    <property type="entry name" value="MetI-like"/>
    <property type="match status" value="1"/>
</dbReference>
<evidence type="ECO:0000259" key="8">
    <source>
        <dbReference type="PROSITE" id="PS50928"/>
    </source>
</evidence>
<dbReference type="InterPro" id="IPR000515">
    <property type="entry name" value="MetI-like"/>
</dbReference>
<keyword evidence="6 7" id="KW-0472">Membrane</keyword>
<feature type="transmembrane region" description="Helical" evidence="7">
    <location>
        <begin position="21"/>
        <end position="42"/>
    </location>
</feature>
<dbReference type="InterPro" id="IPR010065">
    <property type="entry name" value="AA_ABC_transptr_permease_3TM"/>
</dbReference>
<keyword evidence="5 7" id="KW-1133">Transmembrane helix</keyword>
<dbReference type="eggNOG" id="COG0765">
    <property type="taxonomic scope" value="Bacteria"/>
</dbReference>
<dbReference type="Proteomes" id="UP000015388">
    <property type="component" value="Chromosome"/>
</dbReference>
<protein>
    <submittedName>
        <fullName evidence="9">Glutamate transporter permease GluD</fullName>
    </submittedName>
</protein>
<comment type="subcellular location">
    <subcellularLocation>
        <location evidence="1 7">Cell membrane</location>
        <topology evidence="1 7">Multi-pass membrane protein</topology>
    </subcellularLocation>
</comment>
<organism evidence="9 10">
    <name type="scientific">Corynebacterium maris DSM 45190</name>
    <dbReference type="NCBI Taxonomy" id="1224163"/>
    <lineage>
        <taxon>Bacteria</taxon>
        <taxon>Bacillati</taxon>
        <taxon>Actinomycetota</taxon>
        <taxon>Actinomycetes</taxon>
        <taxon>Mycobacteriales</taxon>
        <taxon>Corynebacteriaceae</taxon>
        <taxon>Corynebacterium</taxon>
    </lineage>
</organism>
<name>S5SVI3_9CORY</name>
<accession>S5SVI3</accession>
<feature type="transmembrane region" description="Helical" evidence="7">
    <location>
        <begin position="140"/>
        <end position="161"/>
    </location>
</feature>
<dbReference type="OrthoDB" id="4543034at2"/>
<keyword evidence="3" id="KW-1003">Cell membrane</keyword>
<reference evidence="9 10" key="1">
    <citation type="submission" date="2012-11" db="EMBL/GenBank/DDBJ databases">
        <title>The complete genome sequence of Corynebacterium maris Coryn-1 (=DSM 45190).</title>
        <authorList>
            <person name="Schaffert L."/>
            <person name="Albersmeier A."/>
            <person name="Kalinowski J."/>
            <person name="Ruckert C."/>
        </authorList>
    </citation>
    <scope>NUCLEOTIDE SEQUENCE [LARGE SCALE GENOMIC DNA]</scope>
    <source>
        <strain evidence="10">Coryn-1</strain>
    </source>
</reference>
<feature type="transmembrane region" description="Helical" evidence="7">
    <location>
        <begin position="62"/>
        <end position="91"/>
    </location>
</feature>
<dbReference type="SUPFAM" id="SSF161098">
    <property type="entry name" value="MetI-like"/>
    <property type="match status" value="1"/>
</dbReference>